<evidence type="ECO:0000256" key="3">
    <source>
        <dbReference type="ARBA" id="ARBA00011559"/>
    </source>
</evidence>
<keyword evidence="7" id="KW-0732">Signal</keyword>
<dbReference type="Pfam" id="PF11032">
    <property type="entry name" value="ApoM"/>
    <property type="match status" value="1"/>
</dbReference>
<dbReference type="Gene3D" id="2.40.128.20">
    <property type="match status" value="1"/>
</dbReference>
<evidence type="ECO:0000256" key="11">
    <source>
        <dbReference type="ARBA" id="ARBA00025553"/>
    </source>
</evidence>
<keyword evidence="10" id="KW-1015">Disulfide bond</keyword>
<dbReference type="GeneID" id="120539000"/>
<dbReference type="EMBL" id="JAAWVN010026971">
    <property type="protein sequence ID" value="MBN3294539.1"/>
    <property type="molecule type" value="Genomic_DNA"/>
</dbReference>
<evidence type="ECO:0000313" key="14">
    <source>
        <dbReference type="Proteomes" id="UP001166052"/>
    </source>
</evidence>
<organism evidence="13 14">
    <name type="scientific">Polypterus senegalus</name>
    <name type="common">Senegal bichir</name>
    <dbReference type="NCBI Taxonomy" id="55291"/>
    <lineage>
        <taxon>Eukaryota</taxon>
        <taxon>Metazoa</taxon>
        <taxon>Chordata</taxon>
        <taxon>Craniata</taxon>
        <taxon>Vertebrata</taxon>
        <taxon>Euteleostomi</taxon>
        <taxon>Actinopterygii</taxon>
        <taxon>Polypteriformes</taxon>
        <taxon>Polypteridae</taxon>
        <taxon>Polypterus</taxon>
    </lineage>
</organism>
<gene>
    <name evidence="13" type="primary">Apom</name>
    <name evidence="13" type="ORF">GTO92_0012477</name>
</gene>
<dbReference type="PANTHER" id="PTHR32028:SF1">
    <property type="entry name" value="APOLIPOPROTEIN M"/>
    <property type="match status" value="1"/>
</dbReference>
<evidence type="ECO:0000256" key="12">
    <source>
        <dbReference type="SAM" id="Phobius"/>
    </source>
</evidence>
<dbReference type="InterPro" id="IPR012674">
    <property type="entry name" value="Calycin"/>
</dbReference>
<evidence type="ECO:0000256" key="5">
    <source>
        <dbReference type="ARBA" id="ARBA00022448"/>
    </source>
</evidence>
<keyword evidence="12" id="KW-0472">Membrane</keyword>
<comment type="function">
    <text evidence="11">Probably involved in lipid transport. Can bind sphingosine-1-phosphate, myristic acid, palmitic acid and stearic acid, retinol, all-trans-retinoic acid and 9-cis-retinoic acid.</text>
</comment>
<dbReference type="SUPFAM" id="SSF50814">
    <property type="entry name" value="Lipocalins"/>
    <property type="match status" value="1"/>
</dbReference>
<evidence type="ECO:0000313" key="13">
    <source>
        <dbReference type="EMBL" id="MBN3294539.1"/>
    </source>
</evidence>
<keyword evidence="6" id="KW-0964">Secreted</keyword>
<dbReference type="Proteomes" id="UP001166052">
    <property type="component" value="Unassembled WGS sequence"/>
</dbReference>
<evidence type="ECO:0000256" key="6">
    <source>
        <dbReference type="ARBA" id="ARBA00022525"/>
    </source>
</evidence>
<feature type="transmembrane region" description="Helical" evidence="12">
    <location>
        <begin position="6"/>
        <end position="23"/>
    </location>
</feature>
<comment type="subcellular location">
    <subcellularLocation>
        <location evidence="1">Secreted</location>
    </subcellularLocation>
</comment>
<comment type="subunit">
    <text evidence="3">Interacts with LRP2; LRP2 mediates APOM renal uptake and subsequent lysosomal degradation.</text>
</comment>
<keyword evidence="9" id="KW-0445">Lipid transport</keyword>
<evidence type="ECO:0000256" key="9">
    <source>
        <dbReference type="ARBA" id="ARBA00023055"/>
    </source>
</evidence>
<evidence type="ECO:0000256" key="4">
    <source>
        <dbReference type="ARBA" id="ARBA00019937"/>
    </source>
</evidence>
<dbReference type="PANTHER" id="PTHR32028">
    <property type="entry name" value="APOLIPOPROTEIN M"/>
    <property type="match status" value="1"/>
</dbReference>
<dbReference type="InterPro" id="IPR022734">
    <property type="entry name" value="ApoM"/>
</dbReference>
<keyword evidence="12" id="KW-1133">Transmembrane helix</keyword>
<comment type="similarity">
    <text evidence="2">Belongs to the calycin superfamily. Lipocalin family. Highly divergent.</text>
</comment>
<evidence type="ECO:0000256" key="10">
    <source>
        <dbReference type="ARBA" id="ARBA00023157"/>
    </source>
</evidence>
<evidence type="ECO:0000256" key="1">
    <source>
        <dbReference type="ARBA" id="ARBA00004613"/>
    </source>
</evidence>
<dbReference type="RefSeq" id="XP_039624599.1">
    <property type="nucleotide sequence ID" value="XM_039768665.1"/>
</dbReference>
<name>A0ABS2Z7B6_POLSE</name>
<feature type="non-terminal residue" evidence="13">
    <location>
        <position position="1"/>
    </location>
</feature>
<reference evidence="13" key="1">
    <citation type="journal article" date="2021" name="Cell">
        <title>Tracing the genetic footprints of vertebrate landing in non-teleost ray-finned fishes.</title>
        <authorList>
            <person name="Bi X."/>
            <person name="Wang K."/>
            <person name="Yang L."/>
            <person name="Pan H."/>
            <person name="Jiang H."/>
            <person name="Wei Q."/>
            <person name="Fang M."/>
            <person name="Yu H."/>
            <person name="Zhu C."/>
            <person name="Cai Y."/>
            <person name="He Y."/>
            <person name="Gan X."/>
            <person name="Zeng H."/>
            <person name="Yu D."/>
            <person name="Zhu Y."/>
            <person name="Jiang H."/>
            <person name="Qiu Q."/>
            <person name="Yang H."/>
            <person name="Zhang Y.E."/>
            <person name="Wang W."/>
            <person name="Zhu M."/>
            <person name="He S."/>
            <person name="Zhang G."/>
        </authorList>
    </citation>
    <scope>NUCLEOTIDE SEQUENCE</scope>
    <source>
        <strain evidence="13">Bchr_001</strain>
    </source>
</reference>
<proteinExistence type="inferred from homology"/>
<evidence type="ECO:0000256" key="7">
    <source>
        <dbReference type="ARBA" id="ARBA00022729"/>
    </source>
</evidence>
<keyword evidence="5" id="KW-0813">Transport</keyword>
<evidence type="ECO:0000256" key="8">
    <source>
        <dbReference type="ARBA" id="ARBA00022850"/>
    </source>
</evidence>
<keyword evidence="8" id="KW-0345">HDL</keyword>
<comment type="caution">
    <text evidence="13">The sequence shown here is derived from an EMBL/GenBank/DDBJ whole genome shotgun (WGS) entry which is preliminary data.</text>
</comment>
<accession>A0ABS2Z7B6</accession>
<keyword evidence="12" id="KW-0812">Transmembrane</keyword>
<sequence length="189" mass="22151">MYKSAWFFLVYLYGLVVQIIWNCEEPLKISAGSLNRIEYFGTWYFIAAAGKEESHLHTFKHVDNIIFDLQGAEIPERLVLRGALQVSGHGCVDKKWIYFIHRHQDGLDLQGRPERKTFLYQSDTKNSIILQEIEEMGDHPFNRIMLYARSRNVTSDHVQDFQEKASCMGLKVFLLMPQEEEYCIIKELN</sequence>
<feature type="non-terminal residue" evidence="13">
    <location>
        <position position="189"/>
    </location>
</feature>
<evidence type="ECO:0000256" key="2">
    <source>
        <dbReference type="ARBA" id="ARBA00007071"/>
    </source>
</evidence>
<keyword evidence="14" id="KW-1185">Reference proteome</keyword>
<protein>
    <recommendedName>
        <fullName evidence="4">Apolipoprotein M</fullName>
    </recommendedName>
</protein>